<reference evidence="2" key="1">
    <citation type="submission" date="2022-12" db="EMBL/GenBank/DDBJ databases">
        <title>Draft genome assemblies for two species of Escallonia (Escalloniales).</title>
        <authorList>
            <person name="Chanderbali A."/>
            <person name="Dervinis C."/>
            <person name="Anghel I."/>
            <person name="Soltis D."/>
            <person name="Soltis P."/>
            <person name="Zapata F."/>
        </authorList>
    </citation>
    <scope>NUCLEOTIDE SEQUENCE</scope>
    <source>
        <strain evidence="2">UCBG92.1500</strain>
        <tissue evidence="2">Leaf</tissue>
    </source>
</reference>
<comment type="caution">
    <text evidence="2">The sequence shown here is derived from an EMBL/GenBank/DDBJ whole genome shotgun (WGS) entry which is preliminary data.</text>
</comment>
<organism evidence="2 3">
    <name type="scientific">Escallonia rubra</name>
    <dbReference type="NCBI Taxonomy" id="112253"/>
    <lineage>
        <taxon>Eukaryota</taxon>
        <taxon>Viridiplantae</taxon>
        <taxon>Streptophyta</taxon>
        <taxon>Embryophyta</taxon>
        <taxon>Tracheophyta</taxon>
        <taxon>Spermatophyta</taxon>
        <taxon>Magnoliopsida</taxon>
        <taxon>eudicotyledons</taxon>
        <taxon>Gunneridae</taxon>
        <taxon>Pentapetalae</taxon>
        <taxon>asterids</taxon>
        <taxon>campanulids</taxon>
        <taxon>Escalloniales</taxon>
        <taxon>Escalloniaceae</taxon>
        <taxon>Escallonia</taxon>
    </lineage>
</organism>
<feature type="region of interest" description="Disordered" evidence="1">
    <location>
        <begin position="87"/>
        <end position="116"/>
    </location>
</feature>
<sequence length="185" mass="21181">MLIIFGHDQVKSPSNQQTSIVVKQERPGLEILDPLYSNTQTTGIIRRTVFTAPEFEDEDEEAEALAEEIANQVAYILVMEHITKERSSRAREEAMVPEEDEAQSRKKQKLNHLDLSTTSPSEPLLKSYTATWFSSSTNVFYLYGYVFGDPSMNYPWATPQDTSQLEATYLKYPWAKPEDYDNLSL</sequence>
<name>A0AA88RJS4_9ASTE</name>
<dbReference type="EMBL" id="JAVXUO010000561">
    <property type="protein sequence ID" value="KAK2991158.1"/>
    <property type="molecule type" value="Genomic_DNA"/>
</dbReference>
<keyword evidence="3" id="KW-1185">Reference proteome</keyword>
<evidence type="ECO:0000256" key="1">
    <source>
        <dbReference type="SAM" id="MobiDB-lite"/>
    </source>
</evidence>
<protein>
    <submittedName>
        <fullName evidence="2">Uncharacterized protein</fullName>
    </submittedName>
</protein>
<accession>A0AA88RJS4</accession>
<gene>
    <name evidence="2" type="ORF">RJ640_029733</name>
</gene>
<proteinExistence type="predicted"/>
<evidence type="ECO:0000313" key="3">
    <source>
        <dbReference type="Proteomes" id="UP001187471"/>
    </source>
</evidence>
<dbReference type="AlphaFoldDB" id="A0AA88RJS4"/>
<dbReference type="Proteomes" id="UP001187471">
    <property type="component" value="Unassembled WGS sequence"/>
</dbReference>
<evidence type="ECO:0000313" key="2">
    <source>
        <dbReference type="EMBL" id="KAK2991158.1"/>
    </source>
</evidence>